<dbReference type="SUPFAM" id="SSF53850">
    <property type="entry name" value="Periplasmic binding protein-like II"/>
    <property type="match status" value="1"/>
</dbReference>
<dbReference type="InterPro" id="IPR001638">
    <property type="entry name" value="Solute-binding_3/MltF_N"/>
</dbReference>
<gene>
    <name evidence="4" type="ORF">J2X19_002376</name>
</gene>
<dbReference type="RefSeq" id="WP_310373296.1">
    <property type="nucleotide sequence ID" value="NZ_JAVDXT010000002.1"/>
</dbReference>
<feature type="chain" id="PRO_5045095891" evidence="2">
    <location>
        <begin position="25"/>
        <end position="263"/>
    </location>
</feature>
<evidence type="ECO:0000259" key="3">
    <source>
        <dbReference type="SMART" id="SM00062"/>
    </source>
</evidence>
<organism evidence="4 5">
    <name type="scientific">Rhodoferax ferrireducens</name>
    <dbReference type="NCBI Taxonomy" id="192843"/>
    <lineage>
        <taxon>Bacteria</taxon>
        <taxon>Pseudomonadati</taxon>
        <taxon>Pseudomonadota</taxon>
        <taxon>Betaproteobacteria</taxon>
        <taxon>Burkholderiales</taxon>
        <taxon>Comamonadaceae</taxon>
        <taxon>Rhodoferax</taxon>
    </lineage>
</organism>
<sequence length="263" mass="29367">MSNLLPRLYGLGLCALLCAAPVQANCSKLVVTADPAYPPMHWYDGTQLQGASIEIAKRVLGELKIPYEVRYVGPFARVVQLAERGEVDMIATLKKTPEREQFLLYPQLPALSNPVAVFQARERPFPFQGRADLVGKKGGITRGNMFGDDFDQFLKTELKIESADNPESNFNKLALGRIDYFITGYYTGMAYLLKRGDEQRFAPMSPYLVDAPNYLALTQKGRCADKLEAIDAKLAQLKKSGVIDELIKLSFANWKARPQVVEK</sequence>
<protein>
    <submittedName>
        <fullName evidence="4">Polar amino acid transport system substrate-binding protein</fullName>
    </submittedName>
</protein>
<dbReference type="Proteomes" id="UP001180487">
    <property type="component" value="Unassembled WGS sequence"/>
</dbReference>
<accession>A0ABU2C8N9</accession>
<dbReference type="PANTHER" id="PTHR35936:SF6">
    <property type="entry name" value="AMINO ACID ABC TRANSPORTER SUBSTRATE-BINDING PAAT FAMILY PROTEIN"/>
    <property type="match status" value="1"/>
</dbReference>
<feature type="domain" description="Solute-binding protein family 3/N-terminal" evidence="3">
    <location>
        <begin position="28"/>
        <end position="254"/>
    </location>
</feature>
<evidence type="ECO:0000256" key="2">
    <source>
        <dbReference type="SAM" id="SignalP"/>
    </source>
</evidence>
<evidence type="ECO:0000313" key="5">
    <source>
        <dbReference type="Proteomes" id="UP001180487"/>
    </source>
</evidence>
<keyword evidence="5" id="KW-1185">Reference proteome</keyword>
<dbReference type="Gene3D" id="3.40.190.10">
    <property type="entry name" value="Periplasmic binding protein-like II"/>
    <property type="match status" value="2"/>
</dbReference>
<proteinExistence type="predicted"/>
<reference evidence="4 5" key="1">
    <citation type="submission" date="2023-07" db="EMBL/GenBank/DDBJ databases">
        <title>Sorghum-associated microbial communities from plants grown in Nebraska, USA.</title>
        <authorList>
            <person name="Schachtman D."/>
        </authorList>
    </citation>
    <scope>NUCLEOTIDE SEQUENCE [LARGE SCALE GENOMIC DNA]</scope>
    <source>
        <strain evidence="4 5">BE313</strain>
    </source>
</reference>
<dbReference type="SMART" id="SM00062">
    <property type="entry name" value="PBPb"/>
    <property type="match status" value="1"/>
</dbReference>
<name>A0ABU2C8N9_9BURK</name>
<comment type="caution">
    <text evidence="4">The sequence shown here is derived from an EMBL/GenBank/DDBJ whole genome shotgun (WGS) entry which is preliminary data.</text>
</comment>
<feature type="signal peptide" evidence="2">
    <location>
        <begin position="1"/>
        <end position="24"/>
    </location>
</feature>
<evidence type="ECO:0000256" key="1">
    <source>
        <dbReference type="ARBA" id="ARBA00022729"/>
    </source>
</evidence>
<keyword evidence="1 2" id="KW-0732">Signal</keyword>
<dbReference type="Pfam" id="PF00497">
    <property type="entry name" value="SBP_bac_3"/>
    <property type="match status" value="1"/>
</dbReference>
<dbReference type="EMBL" id="JAVDXT010000002">
    <property type="protein sequence ID" value="MDR7377697.1"/>
    <property type="molecule type" value="Genomic_DNA"/>
</dbReference>
<evidence type="ECO:0000313" key="4">
    <source>
        <dbReference type="EMBL" id="MDR7377697.1"/>
    </source>
</evidence>
<dbReference type="PANTHER" id="PTHR35936">
    <property type="entry name" value="MEMBRANE-BOUND LYTIC MUREIN TRANSGLYCOSYLASE F"/>
    <property type="match status" value="1"/>
</dbReference>